<evidence type="ECO:0000259" key="1">
    <source>
        <dbReference type="Pfam" id="PF13460"/>
    </source>
</evidence>
<feature type="domain" description="NAD(P)-binding" evidence="1">
    <location>
        <begin position="85"/>
        <end position="294"/>
    </location>
</feature>
<proteinExistence type="predicted"/>
<dbReference type="SUPFAM" id="SSF51735">
    <property type="entry name" value="NAD(P)-binding Rossmann-fold domains"/>
    <property type="match status" value="1"/>
</dbReference>
<dbReference type="Gene3D" id="3.40.50.720">
    <property type="entry name" value="NAD(P)-binding Rossmann-like Domain"/>
    <property type="match status" value="1"/>
</dbReference>
<dbReference type="InterPro" id="IPR016040">
    <property type="entry name" value="NAD(P)-bd_dom"/>
</dbReference>
<organism evidence="2 3">
    <name type="scientific">Corchorus olitorius</name>
    <dbReference type="NCBI Taxonomy" id="93759"/>
    <lineage>
        <taxon>Eukaryota</taxon>
        <taxon>Viridiplantae</taxon>
        <taxon>Streptophyta</taxon>
        <taxon>Embryophyta</taxon>
        <taxon>Tracheophyta</taxon>
        <taxon>Spermatophyta</taxon>
        <taxon>Magnoliopsida</taxon>
        <taxon>eudicotyledons</taxon>
        <taxon>Gunneridae</taxon>
        <taxon>Pentapetalae</taxon>
        <taxon>rosids</taxon>
        <taxon>malvids</taxon>
        <taxon>Malvales</taxon>
        <taxon>Malvaceae</taxon>
        <taxon>Grewioideae</taxon>
        <taxon>Apeibeae</taxon>
        <taxon>Corchorus</taxon>
    </lineage>
</organism>
<sequence>MATKLSFKFPFPLEKSSKPFERISLLALPQLNSGHGFCLSRKNSGFRGLSVNALQEEVIQSTNSETTLHSQTTLPSSSKLVLVVGATGGVGQLVVASLLNRNIKSRLLLRDPEKATTLFGNQDEEKLQVFKGDTRNLSELDPAIFEGVTHVICCTGTTAFPSKRWDGDNTPERVDWDGVRNLISALPSSLKRVVLVSSVGVTKFNELPWSIMNLFGVLKYKKKGEDFLRDSGLPFTIIRAGRLTDGPYTSYDLNTLLKATAGQRRAVVIDQGDKLVGEVSRLVVAEACIQALDTECTEGQIYEINSVEGEGPGTDPEKWQELFKKAQS</sequence>
<dbReference type="FunFam" id="3.40.50.720:FF:000408">
    <property type="entry name" value="NAD(P)-binding Rossmann-fold superfamily protein"/>
    <property type="match status" value="1"/>
</dbReference>
<dbReference type="AlphaFoldDB" id="A0A1R3KV76"/>
<accession>A0A1R3KV76</accession>
<dbReference type="STRING" id="93759.A0A1R3KV76"/>
<name>A0A1R3KV76_9ROSI</name>
<comment type="caution">
    <text evidence="2">The sequence shown here is derived from an EMBL/GenBank/DDBJ whole genome shotgun (WGS) entry which is preliminary data.</text>
</comment>
<dbReference type="EMBL" id="AWUE01011115">
    <property type="protein sequence ID" value="OMP10975.1"/>
    <property type="molecule type" value="Genomic_DNA"/>
</dbReference>
<dbReference type="CDD" id="cd05243">
    <property type="entry name" value="SDR_a5"/>
    <property type="match status" value="1"/>
</dbReference>
<protein>
    <recommendedName>
        <fullName evidence="1">NAD(P)-binding domain-containing protein</fullName>
    </recommendedName>
</protein>
<evidence type="ECO:0000313" key="2">
    <source>
        <dbReference type="EMBL" id="OMP10975.1"/>
    </source>
</evidence>
<keyword evidence="3" id="KW-1185">Reference proteome</keyword>
<reference evidence="3" key="1">
    <citation type="submission" date="2013-09" db="EMBL/GenBank/DDBJ databases">
        <title>Corchorus olitorius genome sequencing.</title>
        <authorList>
            <person name="Alam M."/>
            <person name="Haque M.S."/>
            <person name="Islam M.S."/>
            <person name="Emdad E.M."/>
            <person name="Islam M.M."/>
            <person name="Ahmed B."/>
            <person name="Halim A."/>
            <person name="Hossen Q.M.M."/>
            <person name="Hossain M.Z."/>
            <person name="Ahmed R."/>
            <person name="Khan M.M."/>
            <person name="Islam R."/>
            <person name="Rashid M.M."/>
            <person name="Khan S.A."/>
            <person name="Rahman M.S."/>
            <person name="Alam M."/>
            <person name="Yahiya A.S."/>
            <person name="Khan M.S."/>
            <person name="Azam M.S."/>
            <person name="Haque T."/>
            <person name="Lashkar M.Z.H."/>
            <person name="Akhand A.I."/>
            <person name="Morshed G."/>
            <person name="Roy S."/>
            <person name="Uddin K.S."/>
            <person name="Rabeya T."/>
            <person name="Hossain A.S."/>
            <person name="Chowdhury A."/>
            <person name="Snigdha A.R."/>
            <person name="Mortoza M.S."/>
            <person name="Matin S.A."/>
            <person name="Hoque S.M.E."/>
            <person name="Islam M.K."/>
            <person name="Roy D.K."/>
            <person name="Haider R."/>
            <person name="Moosa M.M."/>
            <person name="Elias S.M."/>
            <person name="Hasan A.M."/>
            <person name="Jahan S."/>
            <person name="Shafiuddin M."/>
            <person name="Mahmood N."/>
            <person name="Shommy N.S."/>
        </authorList>
    </citation>
    <scope>NUCLEOTIDE SEQUENCE [LARGE SCALE GENOMIC DNA]</scope>
    <source>
        <strain evidence="3">cv. O-4</strain>
    </source>
</reference>
<dbReference type="OrthoDB" id="419598at2759"/>
<dbReference type="InterPro" id="IPR036291">
    <property type="entry name" value="NAD(P)-bd_dom_sf"/>
</dbReference>
<dbReference type="PANTHER" id="PTHR15020:SF48">
    <property type="entry name" value="NAD(P)-BINDING ROSSMANN-FOLD SUPERFAMILY PROTEIN"/>
    <property type="match status" value="1"/>
</dbReference>
<gene>
    <name evidence="2" type="ORF">COLO4_04115</name>
</gene>
<dbReference type="Proteomes" id="UP000187203">
    <property type="component" value="Unassembled WGS sequence"/>
</dbReference>
<evidence type="ECO:0000313" key="3">
    <source>
        <dbReference type="Proteomes" id="UP000187203"/>
    </source>
</evidence>
<dbReference type="PANTHER" id="PTHR15020">
    <property type="entry name" value="FLAVIN REDUCTASE-RELATED"/>
    <property type="match status" value="1"/>
</dbReference>
<dbReference type="Pfam" id="PF13460">
    <property type="entry name" value="NAD_binding_10"/>
    <property type="match status" value="1"/>
</dbReference>